<dbReference type="OrthoDB" id="200954at2759"/>
<dbReference type="HOGENOM" id="CLU_015114_0_2_1"/>
<evidence type="ECO:0000313" key="2">
    <source>
        <dbReference type="Proteomes" id="UP000216624"/>
    </source>
</evidence>
<dbReference type="GO" id="GO:0006882">
    <property type="term" value="P:intracellular zinc ion homeostasis"/>
    <property type="evidence" value="ECO:0007669"/>
    <property type="project" value="TreeGrafter"/>
</dbReference>
<keyword evidence="2" id="KW-1185">Reference proteome</keyword>
<dbReference type="PANTHER" id="PTHR16950">
    <property type="entry name" value="ZINC TRANSPORTER SLC39A7 HISTIDINE-RICH MEMBRANE PROTEIN KE4"/>
    <property type="match status" value="1"/>
</dbReference>
<dbReference type="PANTHER" id="PTHR16950:SF16">
    <property type="entry name" value="ZINC TRANSPORTER ZIP13"/>
    <property type="match status" value="1"/>
</dbReference>
<comment type="caution">
    <text evidence="1">The sequence shown here is derived from an EMBL/GenBank/DDBJ whole genome shotgun (WGS) entry which is preliminary data.</text>
</comment>
<name>A0A260Z5P8_CAERE</name>
<proteinExistence type="predicted"/>
<dbReference type="eggNOG" id="KOG2694">
    <property type="taxonomic scope" value="Eukaryota"/>
</dbReference>
<feature type="non-terminal residue" evidence="1">
    <location>
        <position position="1"/>
    </location>
</feature>
<organism evidence="1 2">
    <name type="scientific">Caenorhabditis remanei</name>
    <name type="common">Caenorhabditis vulgaris</name>
    <dbReference type="NCBI Taxonomy" id="31234"/>
    <lineage>
        <taxon>Eukaryota</taxon>
        <taxon>Metazoa</taxon>
        <taxon>Ecdysozoa</taxon>
        <taxon>Nematoda</taxon>
        <taxon>Chromadorea</taxon>
        <taxon>Rhabditida</taxon>
        <taxon>Rhabditina</taxon>
        <taxon>Rhabditomorpha</taxon>
        <taxon>Rhabditoidea</taxon>
        <taxon>Rhabditidae</taxon>
        <taxon>Peloderinae</taxon>
        <taxon>Caenorhabditis</taxon>
    </lineage>
</organism>
<dbReference type="InterPro" id="IPR003689">
    <property type="entry name" value="ZIP"/>
</dbReference>
<dbReference type="GO" id="GO:0016020">
    <property type="term" value="C:membrane"/>
    <property type="evidence" value="ECO:0007669"/>
    <property type="project" value="UniProtKB-SubCell"/>
</dbReference>
<dbReference type="EMBL" id="NMWX01000341">
    <property type="protein sequence ID" value="OZF80709.1"/>
    <property type="molecule type" value="Genomic_DNA"/>
</dbReference>
<protein>
    <submittedName>
        <fullName evidence="1">Uncharacterized protein</fullName>
    </submittedName>
</protein>
<dbReference type="GO" id="GO:0005385">
    <property type="term" value="F:zinc ion transmembrane transporter activity"/>
    <property type="evidence" value="ECO:0007669"/>
    <property type="project" value="TreeGrafter"/>
</dbReference>
<sequence>MFWFILLSSCIAIHAQQGLLLDLHPAAGPQFFEESLLSGKNGNKLNGEFDDVAVDSLMDPEGKPIHEPLRAHAMVLEEELRKEAAEIQRIMQDSEAENEKGEVTYTTWMWTIFGCSLVVSSGIVPAFLLPANIHEFLSSVQGQRRLNLLLGFGVGSLLADVFLHLLPEAYENNNNQVAIGLWTLAGYLTFSLIEKIGASTEEGQHQASSFRLCAYMNLCANIIDNFAHGLAVGSSFLVSTKFGIMTTITILLHEIPHEISDFAILLRADFDRIAAMKVQFITASAGVFGSCVALSLHTSNVPVIETLLPFTAGGFLNIALTQLLPELNEEKSPIQNLKQLVMIVTGVLTMSFLNCLSF</sequence>
<dbReference type="Proteomes" id="UP000216624">
    <property type="component" value="Unassembled WGS sequence"/>
</dbReference>
<evidence type="ECO:0000313" key="1">
    <source>
        <dbReference type="EMBL" id="OZF80709.1"/>
    </source>
</evidence>
<accession>A0A260Z5P8</accession>
<dbReference type="Pfam" id="PF02535">
    <property type="entry name" value="Zip"/>
    <property type="match status" value="2"/>
</dbReference>
<dbReference type="OMA" id="SCIAIHA"/>
<gene>
    <name evidence="1" type="ORF">FL82_17317</name>
</gene>
<dbReference type="STRING" id="31234.E3NHJ7"/>
<reference evidence="1" key="1">
    <citation type="submission" date="2017-08" db="EMBL/GenBank/DDBJ databases">
        <authorList>
            <person name="de Groot N.N."/>
        </authorList>
    </citation>
    <scope>NUCLEOTIDE SEQUENCE [LARGE SCALE GENOMIC DNA]</scope>
    <source>
        <strain evidence="1">PX439</strain>
    </source>
</reference>